<dbReference type="STRING" id="249189.RV04_GL001730"/>
<evidence type="ECO:0000313" key="7">
    <source>
        <dbReference type="EMBL" id="OJG45964.1"/>
    </source>
</evidence>
<dbReference type="GO" id="GO:0030420">
    <property type="term" value="P:establishment of competence for transformation"/>
    <property type="evidence" value="ECO:0007669"/>
    <property type="project" value="InterPro"/>
</dbReference>
<keyword evidence="8" id="KW-1185">Reference proteome</keyword>
<evidence type="ECO:0000256" key="3">
    <source>
        <dbReference type="ARBA" id="ARBA00022481"/>
    </source>
</evidence>
<dbReference type="NCBIfam" id="NF040999">
    <property type="entry name" value="pilin_ComGC"/>
    <property type="match status" value="1"/>
</dbReference>
<sequence length="80" mass="9063">MLVVLFIISLLLLLFVPQLTKQKDSASNKSDEAIAKVVETQIEVYKLENPGKTPGKDDLVDEYVKADQYEAYLRYKAGKQ</sequence>
<dbReference type="AlphaFoldDB" id="A0A1L8TPG2"/>
<keyword evidence="3" id="KW-0488">Methylation</keyword>
<dbReference type="SUPFAM" id="SSF54523">
    <property type="entry name" value="Pili subunits"/>
    <property type="match status" value="1"/>
</dbReference>
<protein>
    <submittedName>
        <fullName evidence="7">Type II secretion system protein G</fullName>
    </submittedName>
</protein>
<keyword evidence="5" id="KW-1133">Transmembrane helix</keyword>
<evidence type="ECO:0000256" key="2">
    <source>
        <dbReference type="ARBA" id="ARBA00022475"/>
    </source>
</evidence>
<evidence type="ECO:0000256" key="5">
    <source>
        <dbReference type="ARBA" id="ARBA00022989"/>
    </source>
</evidence>
<organism evidence="7 8">
    <name type="scientific">Enterococcus hermanniensis</name>
    <dbReference type="NCBI Taxonomy" id="249189"/>
    <lineage>
        <taxon>Bacteria</taxon>
        <taxon>Bacillati</taxon>
        <taxon>Bacillota</taxon>
        <taxon>Bacilli</taxon>
        <taxon>Lactobacillales</taxon>
        <taxon>Enterococcaceae</taxon>
        <taxon>Enterococcus</taxon>
    </lineage>
</organism>
<comment type="subcellular location">
    <subcellularLocation>
        <location evidence="1">Cell membrane</location>
        <topology evidence="1">Single-pass membrane protein</topology>
    </subcellularLocation>
</comment>
<evidence type="ECO:0000256" key="6">
    <source>
        <dbReference type="ARBA" id="ARBA00023136"/>
    </source>
</evidence>
<keyword evidence="2" id="KW-1003">Cell membrane</keyword>
<dbReference type="InterPro" id="IPR016940">
    <property type="entry name" value="ComGC"/>
</dbReference>
<evidence type="ECO:0000256" key="1">
    <source>
        <dbReference type="ARBA" id="ARBA00004162"/>
    </source>
</evidence>
<dbReference type="GO" id="GO:0005886">
    <property type="term" value="C:plasma membrane"/>
    <property type="evidence" value="ECO:0007669"/>
    <property type="project" value="UniProtKB-SubCell"/>
</dbReference>
<proteinExistence type="predicted"/>
<evidence type="ECO:0000313" key="8">
    <source>
        <dbReference type="Proteomes" id="UP000182077"/>
    </source>
</evidence>
<evidence type="ECO:0000256" key="4">
    <source>
        <dbReference type="ARBA" id="ARBA00022692"/>
    </source>
</evidence>
<dbReference type="EMBL" id="JXKQ01000004">
    <property type="protein sequence ID" value="OJG45964.1"/>
    <property type="molecule type" value="Genomic_DNA"/>
</dbReference>
<accession>A0A1L8TPG2</accession>
<keyword evidence="6" id="KW-0472">Membrane</keyword>
<keyword evidence="4" id="KW-0812">Transmembrane</keyword>
<reference evidence="7 8" key="1">
    <citation type="submission" date="2014-12" db="EMBL/GenBank/DDBJ databases">
        <title>Draft genome sequences of 29 type strains of Enterococci.</title>
        <authorList>
            <person name="Zhong Z."/>
            <person name="Sun Z."/>
            <person name="Liu W."/>
            <person name="Zhang W."/>
            <person name="Zhang H."/>
        </authorList>
    </citation>
    <scope>NUCLEOTIDE SEQUENCE [LARGE SCALE GENOMIC DNA]</scope>
    <source>
        <strain evidence="7 8">DSM 17122</strain>
    </source>
</reference>
<comment type="caution">
    <text evidence="7">The sequence shown here is derived from an EMBL/GenBank/DDBJ whole genome shotgun (WGS) entry which is preliminary data.</text>
</comment>
<gene>
    <name evidence="7" type="ORF">RV04_GL001730</name>
</gene>
<name>A0A1L8TPG2_9ENTE</name>
<dbReference type="InterPro" id="IPR045584">
    <property type="entry name" value="Pilin-like"/>
</dbReference>
<dbReference type="Proteomes" id="UP000182077">
    <property type="component" value="Unassembled WGS sequence"/>
</dbReference>